<dbReference type="SMART" id="SM00154">
    <property type="entry name" value="ZnF_AN1"/>
    <property type="match status" value="1"/>
</dbReference>
<dbReference type="InterPro" id="IPR050652">
    <property type="entry name" value="AN1_A20_ZnFinger"/>
</dbReference>
<keyword evidence="6" id="KW-1185">Reference proteome</keyword>
<proteinExistence type="predicted"/>
<dbReference type="Gene3D" id="4.10.1110.10">
    <property type="entry name" value="AN1-like Zinc finger"/>
    <property type="match status" value="1"/>
</dbReference>
<dbReference type="PROSITE" id="PS51036">
    <property type="entry name" value="ZF_A20"/>
    <property type="match status" value="1"/>
</dbReference>
<evidence type="ECO:0000313" key="5">
    <source>
        <dbReference type="EMBL" id="KAK9768622.1"/>
    </source>
</evidence>
<name>A0ABR2X4N8_9FUNG</name>
<comment type="caution">
    <text evidence="5">The sequence shown here is derived from an EMBL/GenBank/DDBJ whole genome shotgun (WGS) entry which is preliminary data.</text>
</comment>
<evidence type="ECO:0000313" key="6">
    <source>
        <dbReference type="Proteomes" id="UP001479436"/>
    </source>
</evidence>
<dbReference type="PANTHER" id="PTHR10634">
    <property type="entry name" value="AN1-TYPE ZINC FINGER PROTEIN"/>
    <property type="match status" value="1"/>
</dbReference>
<feature type="domain" description="A20-type" evidence="4">
    <location>
        <begin position="6"/>
        <end position="40"/>
    </location>
</feature>
<keyword evidence="1" id="KW-0479">Metal-binding</keyword>
<keyword evidence="3" id="KW-0862">Zinc</keyword>
<dbReference type="Gene3D" id="1.20.5.4770">
    <property type="match status" value="1"/>
</dbReference>
<reference evidence="5 6" key="1">
    <citation type="submission" date="2023-04" db="EMBL/GenBank/DDBJ databases">
        <title>Genome of Basidiobolus ranarum AG-B5.</title>
        <authorList>
            <person name="Stajich J.E."/>
            <person name="Carter-House D."/>
            <person name="Gryganskyi A."/>
        </authorList>
    </citation>
    <scope>NUCLEOTIDE SEQUENCE [LARGE SCALE GENOMIC DNA]</scope>
    <source>
        <strain evidence="5 6">AG-B5</strain>
    </source>
</reference>
<organism evidence="5 6">
    <name type="scientific">Basidiobolus ranarum</name>
    <dbReference type="NCBI Taxonomy" id="34480"/>
    <lineage>
        <taxon>Eukaryota</taxon>
        <taxon>Fungi</taxon>
        <taxon>Fungi incertae sedis</taxon>
        <taxon>Zoopagomycota</taxon>
        <taxon>Entomophthoromycotina</taxon>
        <taxon>Basidiobolomycetes</taxon>
        <taxon>Basidiobolales</taxon>
        <taxon>Basidiobolaceae</taxon>
        <taxon>Basidiobolus</taxon>
    </lineage>
</organism>
<sequence length="177" mass="19846">MEQNNSSMPEFCVNNCGFYGSPIYNQMCSKCFKQLNEDSKPTTPLALSKPITPSYTPSVESIIPAVANVEVTTEAPKIAEVSSEVVQEAPVEAEVIIPKKIQTNKGRCFQCKAKIPLAKQTINKCRCDYVYCDSHRYADKHDCDFDFVGQDRTILAKNNPKLNERHTGGRSFTRLED</sequence>
<keyword evidence="2" id="KW-0863">Zinc-finger</keyword>
<evidence type="ECO:0000259" key="4">
    <source>
        <dbReference type="PROSITE" id="PS51036"/>
    </source>
</evidence>
<dbReference type="InterPro" id="IPR000058">
    <property type="entry name" value="Znf_AN1"/>
</dbReference>
<dbReference type="EMBL" id="JASJQH010000011">
    <property type="protein sequence ID" value="KAK9768622.1"/>
    <property type="molecule type" value="Genomic_DNA"/>
</dbReference>
<dbReference type="InterPro" id="IPR035896">
    <property type="entry name" value="AN1-like_Znf"/>
</dbReference>
<dbReference type="Proteomes" id="UP001479436">
    <property type="component" value="Unassembled WGS sequence"/>
</dbReference>
<dbReference type="SUPFAM" id="SSF57716">
    <property type="entry name" value="Glucocorticoid receptor-like (DNA-binding domain)"/>
    <property type="match status" value="1"/>
</dbReference>
<evidence type="ECO:0000256" key="1">
    <source>
        <dbReference type="ARBA" id="ARBA00022723"/>
    </source>
</evidence>
<dbReference type="SUPFAM" id="SSF118310">
    <property type="entry name" value="AN1-like Zinc finger"/>
    <property type="match status" value="1"/>
</dbReference>
<dbReference type="Pfam" id="PF01754">
    <property type="entry name" value="zf-A20"/>
    <property type="match status" value="1"/>
</dbReference>
<dbReference type="SMART" id="SM00259">
    <property type="entry name" value="ZnF_A20"/>
    <property type="match status" value="1"/>
</dbReference>
<dbReference type="InterPro" id="IPR002653">
    <property type="entry name" value="Znf_A20"/>
</dbReference>
<evidence type="ECO:0000256" key="3">
    <source>
        <dbReference type="ARBA" id="ARBA00022833"/>
    </source>
</evidence>
<gene>
    <name evidence="5" type="ORF">K7432_000607</name>
</gene>
<evidence type="ECO:0000256" key="2">
    <source>
        <dbReference type="ARBA" id="ARBA00022771"/>
    </source>
</evidence>
<protein>
    <recommendedName>
        <fullName evidence="4">A20-type domain-containing protein</fullName>
    </recommendedName>
</protein>
<dbReference type="PANTHER" id="PTHR10634:SF149">
    <property type="entry name" value="AN1-TYPE DOMAIN-CONTAINING PROTEIN-RELATED"/>
    <property type="match status" value="1"/>
</dbReference>
<accession>A0ABR2X4N8</accession>